<sequence>MLAQQACEKIDRTRNVAGTALASLLHTEPEIPHIPCRGQLLHLFPRGEENQINYVSPSVTFPKFVELLDLEMYRYNVLLGFTVSVGGLTESLVKYSHAALLDYLQHPAKQERVGYVSDSIILIFKKNQKDDRVIIPLMKMTSQLLTGEAVRSKSLLQLCIFLCHKFPL</sequence>
<dbReference type="GO" id="GO:0005096">
    <property type="term" value="F:GTPase activator activity"/>
    <property type="evidence" value="ECO:0007669"/>
    <property type="project" value="InterPro"/>
</dbReference>
<accession>A0A7J7KP09</accession>
<reference evidence="2" key="1">
    <citation type="submission" date="2020-06" db="EMBL/GenBank/DDBJ databases">
        <title>Draft genome of Bugula neritina, a colonial animal packing powerful symbionts and potential medicines.</title>
        <authorList>
            <person name="Rayko M."/>
        </authorList>
    </citation>
    <scope>NUCLEOTIDE SEQUENCE [LARGE SCALE GENOMIC DNA]</scope>
    <source>
        <strain evidence="2">Kwan_BN1</strain>
    </source>
</reference>
<evidence type="ECO:0000313" key="3">
    <source>
        <dbReference type="Proteomes" id="UP000593567"/>
    </source>
</evidence>
<dbReference type="EMBL" id="VXIV02000200">
    <property type="protein sequence ID" value="KAF6039920.1"/>
    <property type="molecule type" value="Genomic_DNA"/>
</dbReference>
<dbReference type="Proteomes" id="UP000593567">
    <property type="component" value="Unassembled WGS sequence"/>
</dbReference>
<dbReference type="InterPro" id="IPR022577">
    <property type="entry name" value="TBCD_C"/>
</dbReference>
<organism evidence="2 3">
    <name type="scientific">Bugula neritina</name>
    <name type="common">Brown bryozoan</name>
    <name type="synonym">Sertularia neritina</name>
    <dbReference type="NCBI Taxonomy" id="10212"/>
    <lineage>
        <taxon>Eukaryota</taxon>
        <taxon>Metazoa</taxon>
        <taxon>Spiralia</taxon>
        <taxon>Lophotrochozoa</taxon>
        <taxon>Bryozoa</taxon>
        <taxon>Gymnolaemata</taxon>
        <taxon>Cheilostomatida</taxon>
        <taxon>Flustrina</taxon>
        <taxon>Buguloidea</taxon>
        <taxon>Bugulidae</taxon>
        <taxon>Bugula</taxon>
    </lineage>
</organism>
<dbReference type="GO" id="GO:0070830">
    <property type="term" value="P:bicellular tight junction assembly"/>
    <property type="evidence" value="ECO:0007669"/>
    <property type="project" value="TreeGrafter"/>
</dbReference>
<dbReference type="GO" id="GO:0048487">
    <property type="term" value="F:beta-tubulin binding"/>
    <property type="evidence" value="ECO:0007669"/>
    <property type="project" value="InterPro"/>
</dbReference>
<dbReference type="OrthoDB" id="6154434at2759"/>
<evidence type="ECO:0000259" key="1">
    <source>
        <dbReference type="Pfam" id="PF12612"/>
    </source>
</evidence>
<dbReference type="AlphaFoldDB" id="A0A7J7KP09"/>
<dbReference type="PANTHER" id="PTHR12658">
    <property type="entry name" value="BETA-TUBULIN COFACTOR D"/>
    <property type="match status" value="1"/>
</dbReference>
<name>A0A7J7KP09_BUGNE</name>
<proteinExistence type="predicted"/>
<evidence type="ECO:0000313" key="2">
    <source>
        <dbReference type="EMBL" id="KAF6039920.1"/>
    </source>
</evidence>
<dbReference type="PANTHER" id="PTHR12658:SF0">
    <property type="entry name" value="TUBULIN-SPECIFIC CHAPERONE D"/>
    <property type="match status" value="1"/>
</dbReference>
<dbReference type="GO" id="GO:0034333">
    <property type="term" value="P:adherens junction assembly"/>
    <property type="evidence" value="ECO:0007669"/>
    <property type="project" value="TreeGrafter"/>
</dbReference>
<feature type="domain" description="Tubulin-folding cofactor D C-terminal" evidence="1">
    <location>
        <begin position="2"/>
        <end position="151"/>
    </location>
</feature>
<protein>
    <submittedName>
        <fullName evidence="2">TBCD</fullName>
    </submittedName>
</protein>
<dbReference type="Pfam" id="PF12612">
    <property type="entry name" value="TFCD_C"/>
    <property type="match status" value="1"/>
</dbReference>
<dbReference type="GO" id="GO:0007021">
    <property type="term" value="P:tubulin complex assembly"/>
    <property type="evidence" value="ECO:0007669"/>
    <property type="project" value="InterPro"/>
</dbReference>
<keyword evidence="3" id="KW-1185">Reference proteome</keyword>
<comment type="caution">
    <text evidence="2">The sequence shown here is derived from an EMBL/GenBank/DDBJ whole genome shotgun (WGS) entry which is preliminary data.</text>
</comment>
<gene>
    <name evidence="2" type="ORF">EB796_001772</name>
</gene>
<dbReference type="GO" id="GO:0000226">
    <property type="term" value="P:microtubule cytoskeleton organization"/>
    <property type="evidence" value="ECO:0007669"/>
    <property type="project" value="TreeGrafter"/>
</dbReference>
<dbReference type="GO" id="GO:0016328">
    <property type="term" value="C:lateral plasma membrane"/>
    <property type="evidence" value="ECO:0007669"/>
    <property type="project" value="TreeGrafter"/>
</dbReference>
<dbReference type="InterPro" id="IPR033162">
    <property type="entry name" value="TBCD"/>
</dbReference>
<dbReference type="GO" id="GO:0007023">
    <property type="term" value="P:post-chaperonin tubulin folding pathway"/>
    <property type="evidence" value="ECO:0007669"/>
    <property type="project" value="InterPro"/>
</dbReference>